<organism evidence="1 2">
    <name type="scientific">Maritimibacter fusiformis</name>
    <dbReference type="NCBI Taxonomy" id="2603819"/>
    <lineage>
        <taxon>Bacteria</taxon>
        <taxon>Pseudomonadati</taxon>
        <taxon>Pseudomonadota</taxon>
        <taxon>Alphaproteobacteria</taxon>
        <taxon>Rhodobacterales</taxon>
        <taxon>Roseobacteraceae</taxon>
        <taxon>Maritimibacter</taxon>
    </lineage>
</organism>
<sequence length="191" mass="19593">MSEAVSALEGATYEGYCTVSDRGPVGMVTLRGDLGSEGLAKAVKAATGLALPGQGAIVGKGGVSLAWMSPDELMLFCAHQDAPGLAAGLAKALADQHALVADVSDARAVLRLEGTAVREVMAKLTPADVAPGAFGPGQMRRTRIAQVAAGFWMPDETSFDVIVFRSVARYAFDLMANAARPGGEVGLFAPS</sequence>
<evidence type="ECO:0000313" key="2">
    <source>
        <dbReference type="Proteomes" id="UP000322080"/>
    </source>
</evidence>
<dbReference type="RefSeq" id="WP_148375896.1">
    <property type="nucleotide sequence ID" value="NZ_VSIY01000003.1"/>
</dbReference>
<dbReference type="InterPro" id="IPR007375">
    <property type="entry name" value="SoxG"/>
</dbReference>
<proteinExistence type="predicted"/>
<dbReference type="AlphaFoldDB" id="A0A5D0RPJ1"/>
<dbReference type="InterPro" id="IPR027266">
    <property type="entry name" value="TrmE/GcvT-like"/>
</dbReference>
<accession>A0A5D0RPJ1</accession>
<name>A0A5D0RPJ1_9RHOB</name>
<comment type="caution">
    <text evidence="1">The sequence shown here is derived from an EMBL/GenBank/DDBJ whole genome shotgun (WGS) entry which is preliminary data.</text>
</comment>
<dbReference type="Pfam" id="PF04268">
    <property type="entry name" value="SoxG"/>
    <property type="match status" value="1"/>
</dbReference>
<dbReference type="Proteomes" id="UP000322080">
    <property type="component" value="Unassembled WGS sequence"/>
</dbReference>
<dbReference type="Gene3D" id="3.30.1360.120">
    <property type="entry name" value="Probable tRNA modification gtpase trme, domain 1"/>
    <property type="match status" value="1"/>
</dbReference>
<gene>
    <name evidence="1" type="ORF">FVF75_01055</name>
</gene>
<dbReference type="SUPFAM" id="SSF103025">
    <property type="entry name" value="Folate-binding domain"/>
    <property type="match status" value="1"/>
</dbReference>
<dbReference type="Gene3D" id="3.30.70.1520">
    <property type="entry name" value="Heterotetrameric sarcosine oxidase"/>
    <property type="match status" value="1"/>
</dbReference>
<evidence type="ECO:0000313" key="1">
    <source>
        <dbReference type="EMBL" id="TYB82805.1"/>
    </source>
</evidence>
<keyword evidence="2" id="KW-1185">Reference proteome</keyword>
<reference evidence="1 2" key="1">
    <citation type="submission" date="2019-08" db="EMBL/GenBank/DDBJ databases">
        <title>Identification of a novel species of the genus Boseongicola.</title>
        <authorList>
            <person name="Zhang X.-Q."/>
        </authorList>
    </citation>
    <scope>NUCLEOTIDE SEQUENCE [LARGE SCALE GENOMIC DNA]</scope>
    <source>
        <strain evidence="1 2">HY14</strain>
    </source>
</reference>
<protein>
    <submittedName>
        <fullName evidence="1">Sarcosine oxidase subunit gamma</fullName>
    </submittedName>
</protein>
<dbReference type="EMBL" id="VSIY01000003">
    <property type="protein sequence ID" value="TYB82805.1"/>
    <property type="molecule type" value="Genomic_DNA"/>
</dbReference>